<evidence type="ECO:0000313" key="4">
    <source>
        <dbReference type="Proteomes" id="UP001142393"/>
    </source>
</evidence>
<dbReference type="Proteomes" id="UP001142393">
    <property type="component" value="Unassembled WGS sequence"/>
</dbReference>
<feature type="region of interest" description="Disordered" evidence="1">
    <location>
        <begin position="1"/>
        <end position="172"/>
    </location>
</feature>
<feature type="region of interest" description="Disordered" evidence="1">
    <location>
        <begin position="532"/>
        <end position="601"/>
    </location>
</feature>
<feature type="compositionally biased region" description="Low complexity" evidence="1">
    <location>
        <begin position="67"/>
        <end position="125"/>
    </location>
</feature>
<dbReference type="EMBL" id="JANVFU010000004">
    <property type="protein sequence ID" value="KAJ3746058.1"/>
    <property type="molecule type" value="Genomic_DNA"/>
</dbReference>
<feature type="compositionally biased region" description="Polar residues" evidence="1">
    <location>
        <begin position="571"/>
        <end position="582"/>
    </location>
</feature>
<gene>
    <name evidence="3" type="ORF">DFH05DRAFT_1522657</name>
</gene>
<dbReference type="Pfam" id="PF20149">
    <property type="entry name" value="DUF6532"/>
    <property type="match status" value="1"/>
</dbReference>
<dbReference type="AlphaFoldDB" id="A0A9W8P3C8"/>
<keyword evidence="4" id="KW-1185">Reference proteome</keyword>
<feature type="domain" description="DUF6532" evidence="2">
    <location>
        <begin position="295"/>
        <end position="485"/>
    </location>
</feature>
<dbReference type="InterPro" id="IPR045341">
    <property type="entry name" value="DUF6532"/>
</dbReference>
<evidence type="ECO:0000259" key="2">
    <source>
        <dbReference type="Pfam" id="PF20149"/>
    </source>
</evidence>
<name>A0A9W8P3C8_9AGAR</name>
<proteinExistence type="predicted"/>
<feature type="compositionally biased region" description="Polar residues" evidence="1">
    <location>
        <begin position="7"/>
        <end position="18"/>
    </location>
</feature>
<evidence type="ECO:0000313" key="3">
    <source>
        <dbReference type="EMBL" id="KAJ3746058.1"/>
    </source>
</evidence>
<reference evidence="3 4" key="1">
    <citation type="journal article" date="2023" name="Proc. Natl. Acad. Sci. U.S.A.">
        <title>A global phylogenomic analysis of the shiitake genus Lentinula.</title>
        <authorList>
            <person name="Sierra-Patev S."/>
            <person name="Min B."/>
            <person name="Naranjo-Ortiz M."/>
            <person name="Looney B."/>
            <person name="Konkel Z."/>
            <person name="Slot J.C."/>
            <person name="Sakamoto Y."/>
            <person name="Steenwyk J.L."/>
            <person name="Rokas A."/>
            <person name="Carro J."/>
            <person name="Camarero S."/>
            <person name="Ferreira P."/>
            <person name="Molpeceres G."/>
            <person name="Ruiz-Duenas F.J."/>
            <person name="Serrano A."/>
            <person name="Henrissat B."/>
            <person name="Drula E."/>
            <person name="Hughes K.W."/>
            <person name="Mata J.L."/>
            <person name="Ishikawa N.K."/>
            <person name="Vargas-Isla R."/>
            <person name="Ushijima S."/>
            <person name="Smith C.A."/>
            <person name="Donoghue J."/>
            <person name="Ahrendt S."/>
            <person name="Andreopoulos W."/>
            <person name="He G."/>
            <person name="LaButti K."/>
            <person name="Lipzen A."/>
            <person name="Ng V."/>
            <person name="Riley R."/>
            <person name="Sandor L."/>
            <person name="Barry K."/>
            <person name="Martinez A.T."/>
            <person name="Xiao Y."/>
            <person name="Gibbons J.G."/>
            <person name="Terashima K."/>
            <person name="Grigoriev I.V."/>
            <person name="Hibbett D."/>
        </authorList>
    </citation>
    <scope>NUCLEOTIDE SEQUENCE [LARGE SCALE GENOMIC DNA]</scope>
    <source>
        <strain evidence="3 4">TFB7810</strain>
    </source>
</reference>
<accession>A0A9W8P3C8</accession>
<sequence>MAKKGSRSASDAEPTSNPKRARVDLDTALSAFLPPEGRVTRSAASKATTSSNAPKTNTTIAKKSRPPKSASQKPATSKSSTSKPSAPRTSVPKISLSKPSASKTSLSKPSAPKSSASQPSALKPSVSKAASNSPTTPPASHDQELGSYMGPYMNSTSAPDPAHKGSSSTSTEIISSPLYLLASKPGPSNQDEHDFFQALAAQEELFDLVHHTGTGKKPIAASEPDSEGEEEVSCNSASEEEEGQEGDDDIQEAEDQMQVEDVTKPKKNSSQRWKGIRKDKVYEGDFEYPKLASFAKRCTRMATCIIDMYPTNRMFSWKLFATELSKVAQDDDGPELILGLQKISQEAKDRKRLMNYGVSQARWDIAYQAQTRTGQYFGIPGNKSEEDIIKAVNWLLQGQRYSHEEVDIQAKTSNGLPFLSPLFALILVDHLREQQKVPIPLIAMVGALIAHSLGEYATGSKTKSDIPLTSKNVGPIYRNLMETIKLLEKDTPKYVSLVQTCLYDEMMSTGQATLLVQVYSTSKLNAYALAQKKSKDSKNNAPQDSEAVAAQGSKDTAEVLCNDGENPELSKASTSCHGSTDSGADGSQEKAVESTQEGEGS</sequence>
<feature type="compositionally biased region" description="Low complexity" evidence="1">
    <location>
        <begin position="40"/>
        <end position="56"/>
    </location>
</feature>
<comment type="caution">
    <text evidence="3">The sequence shown here is derived from an EMBL/GenBank/DDBJ whole genome shotgun (WGS) entry which is preliminary data.</text>
</comment>
<feature type="compositionally biased region" description="Acidic residues" evidence="1">
    <location>
        <begin position="224"/>
        <end position="250"/>
    </location>
</feature>
<feature type="region of interest" description="Disordered" evidence="1">
    <location>
        <begin position="214"/>
        <end position="250"/>
    </location>
</feature>
<evidence type="ECO:0000256" key="1">
    <source>
        <dbReference type="SAM" id="MobiDB-lite"/>
    </source>
</evidence>
<protein>
    <recommendedName>
        <fullName evidence="2">DUF6532 domain-containing protein</fullName>
    </recommendedName>
</protein>
<organism evidence="3 4">
    <name type="scientific">Lentinula detonsa</name>
    <dbReference type="NCBI Taxonomy" id="2804962"/>
    <lineage>
        <taxon>Eukaryota</taxon>
        <taxon>Fungi</taxon>
        <taxon>Dikarya</taxon>
        <taxon>Basidiomycota</taxon>
        <taxon>Agaricomycotina</taxon>
        <taxon>Agaricomycetes</taxon>
        <taxon>Agaricomycetidae</taxon>
        <taxon>Agaricales</taxon>
        <taxon>Marasmiineae</taxon>
        <taxon>Omphalotaceae</taxon>
        <taxon>Lentinula</taxon>
    </lineage>
</organism>